<dbReference type="EMBL" id="JASAOG010000166">
    <property type="protein sequence ID" value="KAK0046395.1"/>
    <property type="molecule type" value="Genomic_DNA"/>
</dbReference>
<proteinExistence type="predicted"/>
<evidence type="ECO:0000313" key="3">
    <source>
        <dbReference type="Proteomes" id="UP001233172"/>
    </source>
</evidence>
<accession>A0AAD8B4D1</accession>
<sequence>MNDTDNKVRRNGTNRHRTLTFDEWKLSSEANKRKQTKGCKQMEGNKKDSNKGKQTGKMCNVLDLQSLRNVGYECWLPGRLSDLDSIPAHCHSL</sequence>
<gene>
    <name evidence="2" type="ORF">Bpfe_024185</name>
</gene>
<reference evidence="2" key="2">
    <citation type="submission" date="2023-04" db="EMBL/GenBank/DDBJ databases">
        <authorList>
            <person name="Bu L."/>
            <person name="Lu L."/>
            <person name="Laidemitt M.R."/>
            <person name="Zhang S.M."/>
            <person name="Mutuku M."/>
            <person name="Mkoji G."/>
            <person name="Steinauer M."/>
            <person name="Loker E.S."/>
        </authorList>
    </citation>
    <scope>NUCLEOTIDE SEQUENCE</scope>
    <source>
        <strain evidence="2">KasaAsao</strain>
        <tissue evidence="2">Whole Snail</tissue>
    </source>
</reference>
<dbReference type="AlphaFoldDB" id="A0AAD8B4D1"/>
<protein>
    <submittedName>
        <fullName evidence="2">Uncharacterized protein</fullName>
    </submittedName>
</protein>
<dbReference type="Proteomes" id="UP001233172">
    <property type="component" value="Unassembled WGS sequence"/>
</dbReference>
<evidence type="ECO:0000313" key="2">
    <source>
        <dbReference type="EMBL" id="KAK0046395.1"/>
    </source>
</evidence>
<keyword evidence="3" id="KW-1185">Reference proteome</keyword>
<reference evidence="2" key="1">
    <citation type="journal article" date="2023" name="PLoS Negl. Trop. Dis.">
        <title>A genome sequence for Biomphalaria pfeifferi, the major vector snail for the human-infecting parasite Schistosoma mansoni.</title>
        <authorList>
            <person name="Bu L."/>
            <person name="Lu L."/>
            <person name="Laidemitt M.R."/>
            <person name="Zhang S.M."/>
            <person name="Mutuku M."/>
            <person name="Mkoji G."/>
            <person name="Steinauer M."/>
            <person name="Loker E.S."/>
        </authorList>
    </citation>
    <scope>NUCLEOTIDE SEQUENCE</scope>
    <source>
        <strain evidence="2">KasaAsao</strain>
    </source>
</reference>
<organism evidence="2 3">
    <name type="scientific">Biomphalaria pfeifferi</name>
    <name type="common">Bloodfluke planorb</name>
    <name type="synonym">Freshwater snail</name>
    <dbReference type="NCBI Taxonomy" id="112525"/>
    <lineage>
        <taxon>Eukaryota</taxon>
        <taxon>Metazoa</taxon>
        <taxon>Spiralia</taxon>
        <taxon>Lophotrochozoa</taxon>
        <taxon>Mollusca</taxon>
        <taxon>Gastropoda</taxon>
        <taxon>Heterobranchia</taxon>
        <taxon>Euthyneura</taxon>
        <taxon>Panpulmonata</taxon>
        <taxon>Hygrophila</taxon>
        <taxon>Lymnaeoidea</taxon>
        <taxon>Planorbidae</taxon>
        <taxon>Biomphalaria</taxon>
    </lineage>
</organism>
<feature type="region of interest" description="Disordered" evidence="1">
    <location>
        <begin position="27"/>
        <end position="55"/>
    </location>
</feature>
<evidence type="ECO:0000256" key="1">
    <source>
        <dbReference type="SAM" id="MobiDB-lite"/>
    </source>
</evidence>
<name>A0AAD8B4D1_BIOPF</name>
<comment type="caution">
    <text evidence="2">The sequence shown here is derived from an EMBL/GenBank/DDBJ whole genome shotgun (WGS) entry which is preliminary data.</text>
</comment>